<protein>
    <recommendedName>
        <fullName evidence="2">F-box domain-containing protein</fullName>
    </recommendedName>
</protein>
<dbReference type="GeneID" id="27726362"/>
<dbReference type="CDD" id="cd09917">
    <property type="entry name" value="F-box_SF"/>
    <property type="match status" value="1"/>
</dbReference>
<feature type="compositionally biased region" description="Low complexity" evidence="1">
    <location>
        <begin position="8"/>
        <end position="26"/>
    </location>
</feature>
<feature type="compositionally biased region" description="Polar residues" evidence="1">
    <location>
        <begin position="27"/>
        <end position="57"/>
    </location>
</feature>
<feature type="region of interest" description="Disordered" evidence="1">
    <location>
        <begin position="846"/>
        <end position="868"/>
    </location>
</feature>
<dbReference type="GO" id="GO:0031593">
    <property type="term" value="F:polyubiquitin modification-dependent protein binding"/>
    <property type="evidence" value="ECO:0007669"/>
    <property type="project" value="TreeGrafter"/>
</dbReference>
<dbReference type="PANTHER" id="PTHR10223">
    <property type="entry name" value="26S PROTEASOME NON-ATPASE REGULATORY SUBUNIT 4"/>
    <property type="match status" value="1"/>
</dbReference>
<dbReference type="InterPro" id="IPR036047">
    <property type="entry name" value="F-box-like_dom_sf"/>
</dbReference>
<dbReference type="GO" id="GO:0005829">
    <property type="term" value="C:cytosol"/>
    <property type="evidence" value="ECO:0007669"/>
    <property type="project" value="TreeGrafter"/>
</dbReference>
<dbReference type="Gene3D" id="2.130.10.10">
    <property type="entry name" value="YVTN repeat-like/Quinoprotein amine dehydrogenase"/>
    <property type="match status" value="1"/>
</dbReference>
<dbReference type="EMBL" id="JOWA01000110">
    <property type="protein sequence ID" value="KEZ41205.1"/>
    <property type="molecule type" value="Genomic_DNA"/>
</dbReference>
<dbReference type="InterPro" id="IPR027040">
    <property type="entry name" value="PSMD4"/>
</dbReference>
<organism evidence="3 4">
    <name type="scientific">Pseudallescheria apiosperma</name>
    <name type="common">Scedosporium apiospermum</name>
    <dbReference type="NCBI Taxonomy" id="563466"/>
    <lineage>
        <taxon>Eukaryota</taxon>
        <taxon>Fungi</taxon>
        <taxon>Dikarya</taxon>
        <taxon>Ascomycota</taxon>
        <taxon>Pezizomycotina</taxon>
        <taxon>Sordariomycetes</taxon>
        <taxon>Hypocreomycetidae</taxon>
        <taxon>Microascales</taxon>
        <taxon>Microascaceae</taxon>
        <taxon>Scedosporium</taxon>
    </lineage>
</organism>
<dbReference type="AlphaFoldDB" id="A0A084G1J3"/>
<sequence>MQQVFHQSSTQTTTSSRSTSATSPSSPNHGFQANHTPDSASQLHSPNPRSPSVTSDAASGVSGEAWLGGIDIENFNERLRRLNVVDRSPGGQRRALGQRVSEHENALVPVVATPRRRVGFKVIKRVGDAPPDGPKITDFPNEVLTHILSYLHPDSYAAMALVSKQFYTLVKTPHAWKIAFQRLYSNKSSVLAADDDFDPVWEDQGNDVTPSNLRYFTRLTGNATWQSEYILRSQLLRGLVNGRPSGSVDSSGRLVKRFNAVLTYDSRIPCVVTNIYADFTSQKGPQKVIHGGADLGVGSMSNPMTGKIDKWGLADVHTLAQVEELFPTLPLYGVAEGPAGLPNVMDVSPTYGFIVGEGFPGGYPYFRPSVGHRARYVDHGIQPASAFAEVPAPSADEAISSVWIAKYSNVPMLTHTMVGMMTGSTTGIMTSYSLGRETARRRFQDGDMACRWALSPGVPIIALKVDENYTFARRAAGRVWAVALNALGEVFYLKDIPEPVGRSVDEENMVRNAWLSGRSVEWHLLESTRRKPRSQYDQNGSPIAEPTLRGPRSSSNFMNLSTEDWESEALGIGQWSSRRPMHFRDTYQGWDMRRRLEVDFAADDGNDAGEAIFVIDCGYGKDQPARVQRYARAFSQGGPRTTTKYSAKSRVSGADTWSMTAASLRCDSLIRITSSALDTSNCALSTLSEDPLVALNSKASASSSTTADHAEIPGDRARLLAVGTDKGTVMIWNGRDPSSSSLSLVKLIHTDSPEVSSLALTALYLVHGGSDGLVQAWDPLSANKAAIRTINTRSGNRVPRHLAHINPALRNHQYSAATSICLHPDPTKLCGVVAFGAFIRSWSYGSAAHPSGRKRSKGGLDRAGLDDLDQESERNQWLKAKFGPGELGDLTEEESLLYALMMSEESFVQDEIRRATSDTGSFTGDGFESASSSFSTVAGNTGEVDIDALTAEASAASDDFSADFYESGDPFVDDYFGGVPASTSSSPGEFGFPITYKKRGKKSKKPATGNRGGSPP</sequence>
<proteinExistence type="predicted"/>
<feature type="compositionally biased region" description="Basic residues" evidence="1">
    <location>
        <begin position="996"/>
        <end position="1005"/>
    </location>
</feature>
<feature type="domain" description="F-box" evidence="2">
    <location>
        <begin position="133"/>
        <end position="183"/>
    </location>
</feature>
<feature type="compositionally biased region" description="Basic and acidic residues" evidence="1">
    <location>
        <begin position="858"/>
        <end position="868"/>
    </location>
</feature>
<gene>
    <name evidence="3" type="ORF">SAPIO_CDS7290</name>
</gene>
<evidence type="ECO:0000259" key="2">
    <source>
        <dbReference type="PROSITE" id="PS50181"/>
    </source>
</evidence>
<dbReference type="PANTHER" id="PTHR10223:SF2">
    <property type="entry name" value="F-BOX AND WD DOMAIN PROTEIN (AFU_ORTHOLOGUE AFUA_6G11400)"/>
    <property type="match status" value="1"/>
</dbReference>
<dbReference type="GO" id="GO:0043161">
    <property type="term" value="P:proteasome-mediated ubiquitin-dependent protein catabolic process"/>
    <property type="evidence" value="ECO:0007669"/>
    <property type="project" value="TreeGrafter"/>
</dbReference>
<name>A0A084G1J3_PSEDA</name>
<dbReference type="PROSITE" id="PS50181">
    <property type="entry name" value="FBOX"/>
    <property type="match status" value="1"/>
</dbReference>
<dbReference type="InterPro" id="IPR015943">
    <property type="entry name" value="WD40/YVTN_repeat-like_dom_sf"/>
</dbReference>
<dbReference type="HOGENOM" id="CLU_009186_0_0_1"/>
<dbReference type="InterPro" id="IPR036322">
    <property type="entry name" value="WD40_repeat_dom_sf"/>
</dbReference>
<dbReference type="VEuPathDB" id="FungiDB:SAPIO_CDS7290"/>
<dbReference type="GO" id="GO:0008540">
    <property type="term" value="C:proteasome regulatory particle, base subcomplex"/>
    <property type="evidence" value="ECO:0007669"/>
    <property type="project" value="TreeGrafter"/>
</dbReference>
<dbReference type="Proteomes" id="UP000028545">
    <property type="component" value="Unassembled WGS sequence"/>
</dbReference>
<comment type="caution">
    <text evidence="3">The sequence shown here is derived from an EMBL/GenBank/DDBJ whole genome shotgun (WGS) entry which is preliminary data.</text>
</comment>
<accession>A0A084G1J3</accession>
<feature type="region of interest" description="Disordered" evidence="1">
    <location>
        <begin position="976"/>
        <end position="1016"/>
    </location>
</feature>
<dbReference type="KEGG" id="sapo:SAPIO_CDS7290"/>
<dbReference type="OMA" id="GPHPTYE"/>
<dbReference type="Gene3D" id="1.20.1280.50">
    <property type="match status" value="1"/>
</dbReference>
<evidence type="ECO:0000313" key="3">
    <source>
        <dbReference type="EMBL" id="KEZ41205.1"/>
    </source>
</evidence>
<feature type="region of interest" description="Disordered" evidence="1">
    <location>
        <begin position="531"/>
        <end position="553"/>
    </location>
</feature>
<evidence type="ECO:0000256" key="1">
    <source>
        <dbReference type="SAM" id="MobiDB-lite"/>
    </source>
</evidence>
<feature type="region of interest" description="Disordered" evidence="1">
    <location>
        <begin position="1"/>
        <end position="60"/>
    </location>
</feature>
<reference evidence="3 4" key="1">
    <citation type="journal article" date="2014" name="Genome Announc.">
        <title>Draft genome sequence of the pathogenic fungus Scedosporium apiospermum.</title>
        <authorList>
            <person name="Vandeputte P."/>
            <person name="Ghamrawi S."/>
            <person name="Rechenmann M."/>
            <person name="Iltis A."/>
            <person name="Giraud S."/>
            <person name="Fleury M."/>
            <person name="Thornton C."/>
            <person name="Delhaes L."/>
            <person name="Meyer W."/>
            <person name="Papon N."/>
            <person name="Bouchara J.P."/>
        </authorList>
    </citation>
    <scope>NUCLEOTIDE SEQUENCE [LARGE SCALE GENOMIC DNA]</scope>
    <source>
        <strain evidence="3 4">IHEM 14462</strain>
    </source>
</reference>
<dbReference type="InterPro" id="IPR001810">
    <property type="entry name" value="F-box_dom"/>
</dbReference>
<dbReference type="OrthoDB" id="2095648at2759"/>
<dbReference type="SMART" id="SM00256">
    <property type="entry name" value="FBOX"/>
    <property type="match status" value="1"/>
</dbReference>
<dbReference type="RefSeq" id="XP_016641004.1">
    <property type="nucleotide sequence ID" value="XM_016789177.1"/>
</dbReference>
<dbReference type="SUPFAM" id="SSF50978">
    <property type="entry name" value="WD40 repeat-like"/>
    <property type="match status" value="1"/>
</dbReference>
<dbReference type="GO" id="GO:0005634">
    <property type="term" value="C:nucleus"/>
    <property type="evidence" value="ECO:0007669"/>
    <property type="project" value="TreeGrafter"/>
</dbReference>
<evidence type="ECO:0000313" key="4">
    <source>
        <dbReference type="Proteomes" id="UP000028545"/>
    </source>
</evidence>
<dbReference type="Pfam" id="PF12937">
    <property type="entry name" value="F-box-like"/>
    <property type="match status" value="1"/>
</dbReference>
<dbReference type="SUPFAM" id="SSF81383">
    <property type="entry name" value="F-box domain"/>
    <property type="match status" value="1"/>
</dbReference>
<keyword evidence="4" id="KW-1185">Reference proteome</keyword>